<sequence length="184" mass="19243">MTYPVTGLLAGPWVRAVALRTADLANVLLPDPPPPARVEEVLRAHGETGPFGLTPADVRAMAAAAHKLRDAATAPDTAASAQRINALLSGVGAPRLTDHGGAAHWHLHVDASDEGPLDEWLLSSGAMALAVLLADQQRVPGGVCAAPGCDRMFLDPGTGGRRRYCSARCGTRTRVAAHRRRARG</sequence>
<evidence type="ECO:0000259" key="1">
    <source>
        <dbReference type="Pfam" id="PF11706"/>
    </source>
</evidence>
<dbReference type="EMBL" id="JAQFWQ010000058">
    <property type="protein sequence ID" value="MDA2812750.1"/>
    <property type="molecule type" value="Genomic_DNA"/>
</dbReference>
<accession>A0ABT4U8L1</accession>
<gene>
    <name evidence="2" type="ORF">O4J56_19045</name>
</gene>
<feature type="domain" description="Zinc finger CGNR" evidence="1">
    <location>
        <begin position="143"/>
        <end position="181"/>
    </location>
</feature>
<comment type="caution">
    <text evidence="2">The sequence shown here is derived from an EMBL/GenBank/DDBJ whole genome shotgun (WGS) entry which is preliminary data.</text>
</comment>
<reference evidence="2 3" key="1">
    <citation type="submission" date="2023-01" db="EMBL/GenBank/DDBJ databases">
        <title>Draft genome sequence of Nocardiopsis sp. RSe5-2 isolated from halophytes.</title>
        <authorList>
            <person name="Duangmal K."/>
            <person name="Chantavorakit T."/>
        </authorList>
    </citation>
    <scope>NUCLEOTIDE SEQUENCE [LARGE SCALE GENOMIC DNA]</scope>
    <source>
        <strain evidence="2 3">RSe5-2</strain>
    </source>
</reference>
<protein>
    <submittedName>
        <fullName evidence="2">CGNR zinc finger domain-containing protein</fullName>
    </submittedName>
</protein>
<dbReference type="Pfam" id="PF11706">
    <property type="entry name" value="zf-CGNR"/>
    <property type="match status" value="1"/>
</dbReference>
<dbReference type="InterPro" id="IPR023286">
    <property type="entry name" value="ABATE_dom_sf"/>
</dbReference>
<dbReference type="RefSeq" id="WP_270687412.1">
    <property type="nucleotide sequence ID" value="NZ_JAQFWQ010000058.1"/>
</dbReference>
<dbReference type="PANTHER" id="PTHR35525:SF3">
    <property type="entry name" value="BLL6575 PROTEIN"/>
    <property type="match status" value="1"/>
</dbReference>
<dbReference type="InterPro" id="IPR010852">
    <property type="entry name" value="ABATE"/>
</dbReference>
<name>A0ABT4U8L1_9ACTN</name>
<evidence type="ECO:0000313" key="2">
    <source>
        <dbReference type="EMBL" id="MDA2812750.1"/>
    </source>
</evidence>
<keyword evidence="3" id="KW-1185">Reference proteome</keyword>
<dbReference type="Gene3D" id="1.10.3300.10">
    <property type="entry name" value="Jann2411-like domain"/>
    <property type="match status" value="1"/>
</dbReference>
<dbReference type="SUPFAM" id="SSF160904">
    <property type="entry name" value="Jann2411-like"/>
    <property type="match status" value="1"/>
</dbReference>
<proteinExistence type="predicted"/>
<evidence type="ECO:0000313" key="3">
    <source>
        <dbReference type="Proteomes" id="UP001527866"/>
    </source>
</evidence>
<dbReference type="PANTHER" id="PTHR35525">
    <property type="entry name" value="BLL6575 PROTEIN"/>
    <property type="match status" value="1"/>
</dbReference>
<dbReference type="Proteomes" id="UP001527866">
    <property type="component" value="Unassembled WGS sequence"/>
</dbReference>
<organism evidence="2 3">
    <name type="scientific">Nocardiopsis endophytica</name>
    <dbReference type="NCBI Taxonomy" id="3018445"/>
    <lineage>
        <taxon>Bacteria</taxon>
        <taxon>Bacillati</taxon>
        <taxon>Actinomycetota</taxon>
        <taxon>Actinomycetes</taxon>
        <taxon>Streptosporangiales</taxon>
        <taxon>Nocardiopsidaceae</taxon>
        <taxon>Nocardiopsis</taxon>
    </lineage>
</organism>
<dbReference type="InterPro" id="IPR021005">
    <property type="entry name" value="Znf_CGNR"/>
</dbReference>